<evidence type="ECO:0000313" key="2">
    <source>
        <dbReference type="EMBL" id="EKC45030.1"/>
    </source>
</evidence>
<dbReference type="AlphaFoldDB" id="K1RU63"/>
<dbReference type="SMART" id="SM00257">
    <property type="entry name" value="LysM"/>
    <property type="match status" value="4"/>
</dbReference>
<dbReference type="GO" id="GO:0008932">
    <property type="term" value="F:lytic endotransglycosylase activity"/>
    <property type="evidence" value="ECO:0007669"/>
    <property type="project" value="TreeGrafter"/>
</dbReference>
<feature type="domain" description="LysM" evidence="1">
    <location>
        <begin position="80"/>
        <end position="123"/>
    </location>
</feature>
<dbReference type="Pfam" id="PF01476">
    <property type="entry name" value="LysM"/>
    <property type="match status" value="4"/>
</dbReference>
<name>K1RU63_9ZZZZ</name>
<feature type="domain" description="LysM" evidence="1">
    <location>
        <begin position="135"/>
        <end position="178"/>
    </location>
</feature>
<dbReference type="InterPro" id="IPR018392">
    <property type="entry name" value="LysM"/>
</dbReference>
<dbReference type="SUPFAM" id="SSF54106">
    <property type="entry name" value="LysM domain"/>
    <property type="match status" value="4"/>
</dbReference>
<comment type="caution">
    <text evidence="2">The sequence shown here is derived from an EMBL/GenBank/DDBJ whole genome shotgun (WGS) entry which is preliminary data.</text>
</comment>
<proteinExistence type="predicted"/>
<gene>
    <name evidence="2" type="ORF">OBE_17185</name>
</gene>
<feature type="domain" description="LysM" evidence="1">
    <location>
        <begin position="190"/>
        <end position="233"/>
    </location>
</feature>
<sequence length="296" mass="33288">MRKYYQRRLPENPMKDYYYIQRLTGDAETLLVEYGFIDNQADARKLQNNIEDYVEGALKAIVEYAGYEYKEPSSGDDNGDYYTVKRGDSLWSIANKYNTTVAELVETNNLGSNTLQIGQVLRIPRKSTTPNENTTIYVVKRGDSLWKIANDYGVTVDVLKELNNLTTNGLQIGQQLIVPAQASDTPANEIVYTVKKGDSLWTIAQQYNTTISALKTRNNLTSNVLSIGQQLIIPSSTQTPSNDSNNTQPAEKTYVVQRGDSLWLIASKNNTTVDELKRLNNLTSNVLQIGQILRIQ</sequence>
<dbReference type="InterPro" id="IPR036779">
    <property type="entry name" value="LysM_dom_sf"/>
</dbReference>
<feature type="domain" description="LysM" evidence="1">
    <location>
        <begin position="252"/>
        <end position="295"/>
    </location>
</feature>
<dbReference type="PANTHER" id="PTHR33734">
    <property type="entry name" value="LYSM DOMAIN-CONTAINING GPI-ANCHORED PROTEIN 2"/>
    <property type="match status" value="1"/>
</dbReference>
<dbReference type="PROSITE" id="PS51782">
    <property type="entry name" value="LYSM"/>
    <property type="match status" value="4"/>
</dbReference>
<dbReference type="Gene3D" id="3.10.350.10">
    <property type="entry name" value="LysM domain"/>
    <property type="match status" value="4"/>
</dbReference>
<protein>
    <submittedName>
        <fullName evidence="2">N-acetylmuramoyl-L-alanine amidase, family 4</fullName>
    </submittedName>
</protein>
<dbReference type="PANTHER" id="PTHR33734:SF22">
    <property type="entry name" value="MEMBRANE-BOUND LYTIC MUREIN TRANSGLYCOSYLASE D"/>
    <property type="match status" value="1"/>
</dbReference>
<accession>K1RU63</accession>
<reference evidence="2" key="1">
    <citation type="journal article" date="2013" name="Environ. Microbiol.">
        <title>Microbiota from the distal guts of lean and obese adolescents exhibit partial functional redundancy besides clear differences in community structure.</title>
        <authorList>
            <person name="Ferrer M."/>
            <person name="Ruiz A."/>
            <person name="Lanza F."/>
            <person name="Haange S.B."/>
            <person name="Oberbach A."/>
            <person name="Till H."/>
            <person name="Bargiela R."/>
            <person name="Campoy C."/>
            <person name="Segura M.T."/>
            <person name="Richter M."/>
            <person name="von Bergen M."/>
            <person name="Seifert J."/>
            <person name="Suarez A."/>
        </authorList>
    </citation>
    <scope>NUCLEOTIDE SEQUENCE</scope>
</reference>
<dbReference type="EMBL" id="AJWZ01011491">
    <property type="protein sequence ID" value="EKC45030.1"/>
    <property type="molecule type" value="Genomic_DNA"/>
</dbReference>
<dbReference type="CDD" id="cd00118">
    <property type="entry name" value="LysM"/>
    <property type="match status" value="4"/>
</dbReference>
<organism evidence="2">
    <name type="scientific">human gut metagenome</name>
    <dbReference type="NCBI Taxonomy" id="408170"/>
    <lineage>
        <taxon>unclassified sequences</taxon>
        <taxon>metagenomes</taxon>
        <taxon>organismal metagenomes</taxon>
    </lineage>
</organism>
<dbReference type="Gene3D" id="3.40.630.40">
    <property type="entry name" value="Zn-dependent exopeptidases"/>
    <property type="match status" value="1"/>
</dbReference>
<evidence type="ECO:0000259" key="1">
    <source>
        <dbReference type="PROSITE" id="PS51782"/>
    </source>
</evidence>